<dbReference type="EC" id="4.2.2.2" evidence="4"/>
<dbReference type="EMBL" id="KF900743">
    <property type="protein sequence ID" value="AIF05556.1"/>
    <property type="molecule type" value="Genomic_DNA"/>
</dbReference>
<feature type="region of interest" description="Disordered" evidence="15">
    <location>
        <begin position="880"/>
        <end position="899"/>
    </location>
</feature>
<evidence type="ECO:0000256" key="12">
    <source>
        <dbReference type="ARBA" id="ARBA00023316"/>
    </source>
</evidence>
<dbReference type="PROSITE" id="PS00018">
    <property type="entry name" value="EF_HAND_1"/>
    <property type="match status" value="3"/>
</dbReference>
<feature type="compositionally biased region" description="Low complexity" evidence="15">
    <location>
        <begin position="842"/>
        <end position="851"/>
    </location>
</feature>
<evidence type="ECO:0000256" key="10">
    <source>
        <dbReference type="ARBA" id="ARBA00023239"/>
    </source>
</evidence>
<feature type="compositionally biased region" description="Acidic residues" evidence="15">
    <location>
        <begin position="747"/>
        <end position="756"/>
    </location>
</feature>
<dbReference type="InterPro" id="IPR011992">
    <property type="entry name" value="EF-hand-dom_pair"/>
</dbReference>
<evidence type="ECO:0000256" key="7">
    <source>
        <dbReference type="ARBA" id="ARBA00022729"/>
    </source>
</evidence>
<keyword evidence="12" id="KW-0961">Cell wall biogenesis/degradation</keyword>
<evidence type="ECO:0000256" key="14">
    <source>
        <dbReference type="ARBA" id="ARBA00025679"/>
    </source>
</evidence>
<dbReference type="InterPro" id="IPR059100">
    <property type="entry name" value="TSP3_bac"/>
</dbReference>
<dbReference type="InterPro" id="IPR018247">
    <property type="entry name" value="EF_Hand_1_Ca_BS"/>
</dbReference>
<keyword evidence="6" id="KW-0479">Metal-binding</keyword>
<evidence type="ECO:0000256" key="2">
    <source>
        <dbReference type="ARBA" id="ARBA00004613"/>
    </source>
</evidence>
<feature type="compositionally biased region" description="Basic and acidic residues" evidence="15">
    <location>
        <begin position="43"/>
        <end position="53"/>
    </location>
</feature>
<keyword evidence="5" id="KW-0964">Secreted</keyword>
<comment type="similarity">
    <text evidence="3">Belongs to the polysaccharide lyase 1 family.</text>
</comment>
<dbReference type="PANTHER" id="PTHR42970:SF1">
    <property type="entry name" value="PECTATE LYASE C-RELATED"/>
    <property type="match status" value="1"/>
</dbReference>
<dbReference type="GO" id="GO:0030570">
    <property type="term" value="F:pectate lyase activity"/>
    <property type="evidence" value="ECO:0007669"/>
    <property type="project" value="UniProtKB-EC"/>
</dbReference>
<evidence type="ECO:0000256" key="5">
    <source>
        <dbReference type="ARBA" id="ARBA00022525"/>
    </source>
</evidence>
<feature type="compositionally biased region" description="Basic and acidic residues" evidence="15">
    <location>
        <begin position="797"/>
        <end position="806"/>
    </location>
</feature>
<keyword evidence="7" id="KW-0732">Signal</keyword>
<sequence length="972" mass="108056">MAGTGGRRYVVLAVVIMLLAALPFSPLVSFQSSQHIDPASATDDPHLPTRDSDNDGMPDWWELMHGLDPFDAADAGWDTDHDGFDLNRNGVLESFENFTNLMEFEMELLLGNSTDPNDPDSDRDGIPDGWEALYGLNPLFEGDAELDFDNDGHDFDRGGSITDSEKFTNLAEFQNGTSPWEPDSDGDGMGDGWEAYWFLDPMSGVDAWQDADNDGWDGDFNGDLSFAEFYTNLAEYLNDTAPRDTDTDNDEMPDGWEVVYGLDPLFPGDNWGDLDGDGLANIYEYNNSLLDTGWRRADEIDTTRPDLNDTDADGLGDFAELSTWLTDPTHNDTDFDGMPDGWEVQYGLNPRDPADARGDLDNDGHDYDRSQAVEPDEFYTNLQEYLNGTDPTNPDNDNDGIPDGWEVQYGLDPLDPTDAVLDTDGDGWDFNRNGEVAGNETFTSLEEYSSDTRPNLNDTDGDGMWDGWEVWFGLNPLDPFDAGVDYDQDGHDANWNGSLEADELHTNLLEFMADTNPWVADTDGDGMRDGWEYQQGLDPNNPLDSLTDTDNDGVVNRLEYNNSLAGSNYTEVDGILSTIPLLNDTDGDGLLDGEEIFEYFTDPTWNDTDMDGMPDGWEVRYGLDPLWEGDAWLDGDNDGYDANLNLSLEQGELYTNLEEYLNSTDPTNGDSDFDGMADGWEVYWGFDPLNSSDAMEDPDNDGLVNLYEFNNSLVEGYDENVIAADAIPGSDPLGRDTDGDLIEDGEEVVAGDDDYVTDPSNPDSDGDGMPDGWEISYGLDPFDASDADDDPDDDGWDFDRNGTREPEEKFTNLEEYLNGTDPWEADSDGDGMPDGWEAWYGLDPGDAADAPLDLDGDGYDADRNGELSPEEKFTNLEEFRNNTNPALPDSDGDNCTDGWEVYWDEHKPANETRGFDPLDASDGGLDYDDDGWEDWEGNWHDFPNWREEEAMTDPWDADSDDDGMSDGYEADN</sequence>
<dbReference type="InterPro" id="IPR052063">
    <property type="entry name" value="Polysaccharide_Lyase_1"/>
</dbReference>
<keyword evidence="9" id="KW-0325">Glycoprotein</keyword>
<dbReference type="GO" id="GO:0071555">
    <property type="term" value="P:cell wall organization"/>
    <property type="evidence" value="ECO:0007669"/>
    <property type="project" value="UniProtKB-KW"/>
</dbReference>
<feature type="region of interest" description="Disordered" evidence="15">
    <location>
        <begin position="36"/>
        <end position="55"/>
    </location>
</feature>
<dbReference type="GO" id="GO:0046872">
    <property type="term" value="F:metal ion binding"/>
    <property type="evidence" value="ECO:0007669"/>
    <property type="project" value="UniProtKB-KW"/>
</dbReference>
<keyword evidence="10" id="KW-0456">Lyase</keyword>
<feature type="compositionally biased region" description="Acidic residues" evidence="15">
    <location>
        <begin position="925"/>
        <end position="936"/>
    </location>
</feature>
<accession>A0A075GNJ1</accession>
<evidence type="ECO:0000256" key="9">
    <source>
        <dbReference type="ARBA" id="ARBA00023180"/>
    </source>
</evidence>
<feature type="compositionally biased region" description="Basic and acidic residues" evidence="15">
    <location>
        <begin position="937"/>
        <end position="949"/>
    </location>
</feature>
<dbReference type="GO" id="GO:0000272">
    <property type="term" value="P:polysaccharide catabolic process"/>
    <property type="evidence" value="ECO:0007669"/>
    <property type="project" value="UniProtKB-KW"/>
</dbReference>
<comment type="subcellular location">
    <subcellularLocation>
        <location evidence="2">Secreted</location>
    </subcellularLocation>
</comment>
<dbReference type="Pfam" id="PF18884">
    <property type="entry name" value="TSP3_bac"/>
    <property type="match status" value="9"/>
</dbReference>
<evidence type="ECO:0000256" key="8">
    <source>
        <dbReference type="ARBA" id="ARBA00022837"/>
    </source>
</evidence>
<feature type="region of interest" description="Disordered" evidence="15">
    <location>
        <begin position="908"/>
        <end position="972"/>
    </location>
</feature>
<organism evidence="16">
    <name type="scientific">uncultured marine group II/III euryarchaeote KM3_185_B03</name>
    <dbReference type="NCBI Taxonomy" id="1457948"/>
    <lineage>
        <taxon>Archaea</taxon>
        <taxon>Methanobacteriati</taxon>
        <taxon>Methanobacteriota</taxon>
        <taxon>environmental samples</taxon>
    </lineage>
</organism>
<dbReference type="PANTHER" id="PTHR42970">
    <property type="entry name" value="PECTATE LYASE C-RELATED"/>
    <property type="match status" value="1"/>
</dbReference>
<proteinExistence type="inferred from homology"/>
<dbReference type="SUPFAM" id="SSF47473">
    <property type="entry name" value="EF-hand"/>
    <property type="match status" value="1"/>
</dbReference>
<feature type="region of interest" description="Disordered" evidence="15">
    <location>
        <begin position="842"/>
        <end position="867"/>
    </location>
</feature>
<evidence type="ECO:0000256" key="1">
    <source>
        <dbReference type="ARBA" id="ARBA00000695"/>
    </source>
</evidence>
<feature type="region of interest" description="Disordered" evidence="15">
    <location>
        <begin position="747"/>
        <end position="806"/>
    </location>
</feature>
<name>A0A075GNJ1_9EURY</name>
<evidence type="ECO:0000256" key="6">
    <source>
        <dbReference type="ARBA" id="ARBA00022723"/>
    </source>
</evidence>
<keyword evidence="8" id="KW-0106">Calcium</keyword>
<keyword evidence="13" id="KW-0624">Polysaccharide degradation</keyword>
<evidence type="ECO:0000256" key="4">
    <source>
        <dbReference type="ARBA" id="ARBA00012272"/>
    </source>
</evidence>
<evidence type="ECO:0000256" key="13">
    <source>
        <dbReference type="ARBA" id="ARBA00023326"/>
    </source>
</evidence>
<evidence type="ECO:0000256" key="3">
    <source>
        <dbReference type="ARBA" id="ARBA00010980"/>
    </source>
</evidence>
<evidence type="ECO:0000256" key="11">
    <source>
        <dbReference type="ARBA" id="ARBA00023277"/>
    </source>
</evidence>
<reference evidence="16" key="1">
    <citation type="journal article" date="2014" name="Genome Biol. Evol.">
        <title>Pangenome evidence for extensive interdomain horizontal transfer affecting lineage core and shell genes in uncultured planktonic thaumarchaeota and euryarchaeota.</title>
        <authorList>
            <person name="Deschamps P."/>
            <person name="Zivanovic Y."/>
            <person name="Moreira D."/>
            <person name="Rodriguez-Valera F."/>
            <person name="Lopez-Garcia P."/>
        </authorList>
    </citation>
    <scope>NUCLEOTIDE SEQUENCE</scope>
</reference>
<evidence type="ECO:0000313" key="16">
    <source>
        <dbReference type="EMBL" id="AIF05556.1"/>
    </source>
</evidence>
<protein>
    <recommendedName>
        <fullName evidence="4">pectate lyase</fullName>
        <ecNumber evidence="4">4.2.2.2</ecNumber>
    </recommendedName>
</protein>
<feature type="compositionally biased region" description="Acidic residues" evidence="15">
    <location>
        <begin position="783"/>
        <end position="796"/>
    </location>
</feature>
<keyword evidence="11" id="KW-0119">Carbohydrate metabolism</keyword>
<comment type="catalytic activity">
    <reaction evidence="1">
        <text>Eliminative cleavage of (1-&gt;4)-alpha-D-galacturonan to give oligosaccharides with 4-deoxy-alpha-D-galact-4-enuronosyl groups at their non-reducing ends.</text>
        <dbReference type="EC" id="4.2.2.2"/>
    </reaction>
</comment>
<feature type="compositionally biased region" description="Acidic residues" evidence="15">
    <location>
        <begin position="955"/>
        <end position="972"/>
    </location>
</feature>
<evidence type="ECO:0000256" key="15">
    <source>
        <dbReference type="SAM" id="MobiDB-lite"/>
    </source>
</evidence>
<dbReference type="AlphaFoldDB" id="A0A075GNJ1"/>
<comment type="function">
    <text evidence="14">Pectinolytic enzyme consist of four classes of enzymes: pectin lyase, polygalacturonase, pectin methylesterase and rhamnogalacturonase. Among pectinolytic enzymes, pectin lyase is the most important in depolymerization of pectin, since it cleaves internal glycosidic bonds of highly methylated pectins. Favors pectate, the anion, over pectin, the methyl ester.</text>
</comment>